<proteinExistence type="predicted"/>
<sequence>MNQKWTQKAMAEVAAQERHDLGLGPMDPLDPYALAEAHGIPVYPISELEESGCARATIQHFLVTRKKAWSAAIVPIGPARLILENDAHEHVRRRSTIAHELSHHLLEHAFPETLLTQEHDRVFSPTVEKQAQFLSSALLVPEQAARKLAFKDADNATVAEHFNISTQMAQLCMKGARVYAANARRKQARADR</sequence>
<accession>A0A1G9XLG0</accession>
<protein>
    <recommendedName>
        <fullName evidence="1">IrrE N-terminal-like domain-containing protein</fullName>
    </recommendedName>
</protein>
<dbReference type="InterPro" id="IPR010359">
    <property type="entry name" value="IrrE_HExxH"/>
</dbReference>
<evidence type="ECO:0000259" key="1">
    <source>
        <dbReference type="Pfam" id="PF06114"/>
    </source>
</evidence>
<evidence type="ECO:0000313" key="2">
    <source>
        <dbReference type="EMBL" id="SDM97679.1"/>
    </source>
</evidence>
<reference evidence="2 3" key="1">
    <citation type="submission" date="2016-10" db="EMBL/GenBank/DDBJ databases">
        <authorList>
            <person name="de Groot N.N."/>
        </authorList>
    </citation>
    <scope>NUCLEOTIDE SEQUENCE [LARGE SCALE GENOMIC DNA]</scope>
    <source>
        <strain evidence="2 3">CGMCC 1.11147</strain>
    </source>
</reference>
<dbReference type="RefSeq" id="WP_091023021.1">
    <property type="nucleotide sequence ID" value="NZ_BKAE01000001.1"/>
</dbReference>
<dbReference type="OrthoDB" id="572608at2"/>
<dbReference type="EMBL" id="FNIC01000001">
    <property type="protein sequence ID" value="SDM97679.1"/>
    <property type="molecule type" value="Genomic_DNA"/>
</dbReference>
<organism evidence="2 3">
    <name type="scientific">Nocardioides szechwanensis</name>
    <dbReference type="NCBI Taxonomy" id="1005944"/>
    <lineage>
        <taxon>Bacteria</taxon>
        <taxon>Bacillati</taxon>
        <taxon>Actinomycetota</taxon>
        <taxon>Actinomycetes</taxon>
        <taxon>Propionibacteriales</taxon>
        <taxon>Nocardioidaceae</taxon>
        <taxon>Nocardioides</taxon>
    </lineage>
</organism>
<evidence type="ECO:0000313" key="3">
    <source>
        <dbReference type="Proteomes" id="UP000199004"/>
    </source>
</evidence>
<dbReference type="Pfam" id="PF06114">
    <property type="entry name" value="Peptidase_M78"/>
    <property type="match status" value="1"/>
</dbReference>
<name>A0A1G9XLG0_9ACTN</name>
<dbReference type="Proteomes" id="UP000199004">
    <property type="component" value="Unassembled WGS sequence"/>
</dbReference>
<dbReference type="Gene3D" id="1.10.10.2910">
    <property type="match status" value="1"/>
</dbReference>
<keyword evidence="3" id="KW-1185">Reference proteome</keyword>
<dbReference type="AlphaFoldDB" id="A0A1G9XLG0"/>
<gene>
    <name evidence="2" type="ORF">SAMN05192576_1411</name>
</gene>
<dbReference type="STRING" id="1005944.SAMN05192576_1411"/>
<feature type="domain" description="IrrE N-terminal-like" evidence="1">
    <location>
        <begin position="71"/>
        <end position="170"/>
    </location>
</feature>